<gene>
    <name evidence="1" type="ORF">PACLA_8A047801</name>
</gene>
<comment type="caution">
    <text evidence="1">The sequence shown here is derived from an EMBL/GenBank/DDBJ whole genome shotgun (WGS) entry which is preliminary data.</text>
</comment>
<accession>A0A6S7JHY7</accession>
<dbReference type="Proteomes" id="UP001152795">
    <property type="component" value="Unassembled WGS sequence"/>
</dbReference>
<organism evidence="1 2">
    <name type="scientific">Paramuricea clavata</name>
    <name type="common">Red gorgonian</name>
    <name type="synonym">Violescent sea-whip</name>
    <dbReference type="NCBI Taxonomy" id="317549"/>
    <lineage>
        <taxon>Eukaryota</taxon>
        <taxon>Metazoa</taxon>
        <taxon>Cnidaria</taxon>
        <taxon>Anthozoa</taxon>
        <taxon>Octocorallia</taxon>
        <taxon>Malacalcyonacea</taxon>
        <taxon>Plexauridae</taxon>
        <taxon>Paramuricea</taxon>
    </lineage>
</organism>
<sequence length="99" mass="10820">MDVQESAVPGVATASEFDPDSSAEFNNSRFRDRITDFETGHPVLNEALNISIPNRGEEGTIIIEQWMLRRNPIAFVNDGGNEANDPALLVGMKFAGNRG</sequence>
<protein>
    <submittedName>
        <fullName evidence="1">Uncharacterized protein</fullName>
    </submittedName>
</protein>
<proteinExistence type="predicted"/>
<evidence type="ECO:0000313" key="1">
    <source>
        <dbReference type="EMBL" id="CAB4028590.1"/>
    </source>
</evidence>
<dbReference type="AlphaFoldDB" id="A0A6S7JHY7"/>
<evidence type="ECO:0000313" key="2">
    <source>
        <dbReference type="Proteomes" id="UP001152795"/>
    </source>
</evidence>
<keyword evidence="2" id="KW-1185">Reference proteome</keyword>
<reference evidence="1" key="1">
    <citation type="submission" date="2020-04" db="EMBL/GenBank/DDBJ databases">
        <authorList>
            <person name="Alioto T."/>
            <person name="Alioto T."/>
            <person name="Gomez Garrido J."/>
        </authorList>
    </citation>
    <scope>NUCLEOTIDE SEQUENCE</scope>
    <source>
        <strain evidence="1">A484AB</strain>
    </source>
</reference>
<name>A0A6S7JHY7_PARCT</name>
<dbReference type="EMBL" id="CACRXK020015585">
    <property type="protein sequence ID" value="CAB4028590.1"/>
    <property type="molecule type" value="Genomic_DNA"/>
</dbReference>